<name>A0ABT7PQD9_9BACT</name>
<feature type="transmembrane region" description="Helical" evidence="6">
    <location>
        <begin position="327"/>
        <end position="343"/>
    </location>
</feature>
<feature type="region of interest" description="Disordered" evidence="7">
    <location>
        <begin position="59"/>
        <end position="120"/>
    </location>
</feature>
<keyword evidence="6" id="KW-0915">Sodium</keyword>
<comment type="catalytic activity">
    <reaction evidence="6">
        <text>Na(+)(in) + 2 H(+)(out) = Na(+)(out) + 2 H(+)(in)</text>
        <dbReference type="Rhea" id="RHEA:29251"/>
        <dbReference type="ChEBI" id="CHEBI:15378"/>
        <dbReference type="ChEBI" id="CHEBI:29101"/>
    </reaction>
</comment>
<feature type="compositionally biased region" description="Acidic residues" evidence="7">
    <location>
        <begin position="102"/>
        <end position="111"/>
    </location>
</feature>
<dbReference type="EMBL" id="JASZZN010000025">
    <property type="protein sequence ID" value="MDM4018719.1"/>
    <property type="molecule type" value="Genomic_DNA"/>
</dbReference>
<evidence type="ECO:0000256" key="5">
    <source>
        <dbReference type="ARBA" id="ARBA00023136"/>
    </source>
</evidence>
<feature type="compositionally biased region" description="Low complexity" evidence="7">
    <location>
        <begin position="67"/>
        <end position="79"/>
    </location>
</feature>
<feature type="transmembrane region" description="Helical" evidence="6">
    <location>
        <begin position="274"/>
        <end position="297"/>
    </location>
</feature>
<keyword evidence="2 6" id="KW-1003">Cell membrane</keyword>
<keyword evidence="9" id="KW-1185">Reference proteome</keyword>
<evidence type="ECO:0000256" key="6">
    <source>
        <dbReference type="HAMAP-Rule" id="MF_01844"/>
    </source>
</evidence>
<keyword evidence="3 6" id="KW-0812">Transmembrane</keyword>
<feature type="transmembrane region" description="Helical" evidence="6">
    <location>
        <begin position="215"/>
        <end position="236"/>
    </location>
</feature>
<dbReference type="InterPro" id="IPR004670">
    <property type="entry name" value="NhaA"/>
</dbReference>
<dbReference type="PANTHER" id="PTHR30341:SF0">
    <property type="entry name" value="NA(+)_H(+) ANTIPORTER NHAA"/>
    <property type="match status" value="1"/>
</dbReference>
<reference evidence="8 9" key="1">
    <citation type="submission" date="2023-06" db="EMBL/GenBank/DDBJ databases">
        <title>Roseiconus lacunae JC819 isolated from Gulf of Mannar region, Tamil Nadu.</title>
        <authorList>
            <person name="Pk S."/>
            <person name="Ch S."/>
            <person name="Ch V.R."/>
        </authorList>
    </citation>
    <scope>NUCLEOTIDE SEQUENCE [LARGE SCALE GENOMIC DNA]</scope>
    <source>
        <strain evidence="8 9">JC819</strain>
    </source>
</reference>
<keyword evidence="6" id="KW-0739">Sodium transport</keyword>
<comment type="subcellular location">
    <subcellularLocation>
        <location evidence="1">Cell inner membrane</location>
        <topology evidence="1">Multi-pass membrane protein</topology>
    </subcellularLocation>
    <subcellularLocation>
        <location evidence="6">Cell membrane</location>
        <topology evidence="6">Multi-pass membrane protein</topology>
    </subcellularLocation>
</comment>
<feature type="transmembrane region" description="Helical" evidence="6">
    <location>
        <begin position="12"/>
        <end position="34"/>
    </location>
</feature>
<dbReference type="Gene3D" id="1.20.1530.10">
    <property type="entry name" value="Na+/H+ antiporter like domain"/>
    <property type="match status" value="1"/>
</dbReference>
<evidence type="ECO:0000313" key="8">
    <source>
        <dbReference type="EMBL" id="MDM4018719.1"/>
    </source>
</evidence>
<evidence type="ECO:0000313" key="9">
    <source>
        <dbReference type="Proteomes" id="UP001239462"/>
    </source>
</evidence>
<feature type="transmembrane region" description="Helical" evidence="6">
    <location>
        <begin position="174"/>
        <end position="194"/>
    </location>
</feature>
<feature type="transmembrane region" description="Helical" evidence="6">
    <location>
        <begin position="416"/>
        <end position="436"/>
    </location>
</feature>
<dbReference type="Proteomes" id="UP001239462">
    <property type="component" value="Unassembled WGS sequence"/>
</dbReference>
<evidence type="ECO:0000256" key="4">
    <source>
        <dbReference type="ARBA" id="ARBA00022989"/>
    </source>
</evidence>
<dbReference type="Pfam" id="PF06965">
    <property type="entry name" value="Na_H_antiport_1"/>
    <property type="match status" value="1"/>
</dbReference>
<evidence type="ECO:0000256" key="2">
    <source>
        <dbReference type="ARBA" id="ARBA00022475"/>
    </source>
</evidence>
<comment type="similarity">
    <text evidence="6">Belongs to the NhaA Na(+)/H(+) (TC 2.A.33) antiporter family.</text>
</comment>
<sequence>MSGHTKPKGLFGFFVDNSLFLITGAVAALIWANWAAKNQSTSYHDFIHFDVRTLVGAGGSHGDELGDQQSSDQHSSDQQSGEREGVEGVDEPAADLTPASEGEQEVVDDEGPQTSPPETEVDAVDAVEDTDLDAAGADPVSESDPVGDHESGDGHLAPGEHPAEEHSGESSHHWYSLLFIINDVLMALFFAIAAKEVWESLLPGGALSNPRKAATPLLATFGGIAGPALFFIGGAMLTGTTADFGKGWAVPCATDIAFSYLVARLIFGTGHPAIAFLLLLAIADDAAGLVILAIFYPSAPIEPMWLILTASAMAVAWMLAKMKVQSHWFYILGPGIASWFSFYEANIHPALGLVPIIPFLPSASSDLGIFAREELNREDTLNEFEHFWKVPVEIILGLFGLANAGVVLSSLGTGTWLVLVGLLVGKPVGITLMTWLSERVLGLEKPAGMDYRHVVTLGMVAGIGFTVALFVSVAAFKDPGPIQDSVKMGALLSFAAAPLSILIAKALGIRAGGNTDPAGGTGDGGVQHA</sequence>
<accession>A0ABT7PQD9</accession>
<dbReference type="RefSeq" id="WP_289166629.1">
    <property type="nucleotide sequence ID" value="NZ_JASZZN010000025.1"/>
</dbReference>
<keyword evidence="6" id="KW-0406">Ion transport</keyword>
<keyword evidence="5 6" id="KW-0472">Membrane</keyword>
<dbReference type="HAMAP" id="MF_01844">
    <property type="entry name" value="NhaA"/>
    <property type="match status" value="1"/>
</dbReference>
<feature type="transmembrane region" description="Helical" evidence="6">
    <location>
        <begin position="390"/>
        <end position="410"/>
    </location>
</feature>
<gene>
    <name evidence="6" type="primary">nhaA</name>
    <name evidence="8" type="ORF">QTN89_24915</name>
</gene>
<protein>
    <recommendedName>
        <fullName evidence="6">Na(+)/H(+) antiporter NhaA</fullName>
    </recommendedName>
    <alternativeName>
        <fullName evidence="6">Sodium/proton antiporter NhaA</fullName>
    </alternativeName>
</protein>
<keyword evidence="6" id="KW-0813">Transport</keyword>
<evidence type="ECO:0000256" key="7">
    <source>
        <dbReference type="SAM" id="MobiDB-lite"/>
    </source>
</evidence>
<comment type="function">
    <text evidence="6">Na(+)/H(+) antiporter that extrudes sodium in exchange for external protons.</text>
</comment>
<keyword evidence="6" id="KW-0050">Antiport</keyword>
<evidence type="ECO:0000256" key="1">
    <source>
        <dbReference type="ARBA" id="ARBA00004429"/>
    </source>
</evidence>
<organism evidence="8 9">
    <name type="scientific">Roseiconus lacunae</name>
    <dbReference type="NCBI Taxonomy" id="2605694"/>
    <lineage>
        <taxon>Bacteria</taxon>
        <taxon>Pseudomonadati</taxon>
        <taxon>Planctomycetota</taxon>
        <taxon>Planctomycetia</taxon>
        <taxon>Pirellulales</taxon>
        <taxon>Pirellulaceae</taxon>
        <taxon>Roseiconus</taxon>
    </lineage>
</organism>
<comment type="caution">
    <text evidence="8">The sequence shown here is derived from an EMBL/GenBank/DDBJ whole genome shotgun (WGS) entry which is preliminary data.</text>
</comment>
<feature type="region of interest" description="Disordered" evidence="7">
    <location>
        <begin position="134"/>
        <end position="168"/>
    </location>
</feature>
<feature type="transmembrane region" description="Helical" evidence="6">
    <location>
        <begin position="488"/>
        <end position="507"/>
    </location>
</feature>
<feature type="transmembrane region" description="Helical" evidence="6">
    <location>
        <begin position="457"/>
        <end position="476"/>
    </location>
</feature>
<dbReference type="PANTHER" id="PTHR30341">
    <property type="entry name" value="SODIUM ION/PROTON ANTIPORTER NHAA-RELATED"/>
    <property type="match status" value="1"/>
</dbReference>
<keyword evidence="4 6" id="KW-1133">Transmembrane helix</keyword>
<proteinExistence type="inferred from homology"/>
<dbReference type="InterPro" id="IPR023171">
    <property type="entry name" value="Na/H_antiporter_dom_sf"/>
</dbReference>
<evidence type="ECO:0000256" key="3">
    <source>
        <dbReference type="ARBA" id="ARBA00022692"/>
    </source>
</evidence>